<proteinExistence type="predicted"/>
<name>A0A2R6WXW7_MARPO</name>
<accession>A0A2R6WXW7</accession>
<dbReference type="EMBL" id="KZ772722">
    <property type="protein sequence ID" value="PTQ38684.1"/>
    <property type="molecule type" value="Genomic_DNA"/>
</dbReference>
<organism evidence="1 2">
    <name type="scientific">Marchantia polymorpha</name>
    <name type="common">Common liverwort</name>
    <name type="synonym">Marchantia aquatica</name>
    <dbReference type="NCBI Taxonomy" id="3197"/>
    <lineage>
        <taxon>Eukaryota</taxon>
        <taxon>Viridiplantae</taxon>
        <taxon>Streptophyta</taxon>
        <taxon>Embryophyta</taxon>
        <taxon>Marchantiophyta</taxon>
        <taxon>Marchantiopsida</taxon>
        <taxon>Marchantiidae</taxon>
        <taxon>Marchantiales</taxon>
        <taxon>Marchantiaceae</taxon>
        <taxon>Marchantia</taxon>
    </lineage>
</organism>
<reference evidence="2" key="1">
    <citation type="journal article" date="2017" name="Cell">
        <title>Insights into land plant evolution garnered from the Marchantia polymorpha genome.</title>
        <authorList>
            <person name="Bowman J.L."/>
            <person name="Kohchi T."/>
            <person name="Yamato K.T."/>
            <person name="Jenkins J."/>
            <person name="Shu S."/>
            <person name="Ishizaki K."/>
            <person name="Yamaoka S."/>
            <person name="Nishihama R."/>
            <person name="Nakamura Y."/>
            <person name="Berger F."/>
            <person name="Adam C."/>
            <person name="Aki S.S."/>
            <person name="Althoff F."/>
            <person name="Araki T."/>
            <person name="Arteaga-Vazquez M.A."/>
            <person name="Balasubrmanian S."/>
            <person name="Barry K."/>
            <person name="Bauer D."/>
            <person name="Boehm C.R."/>
            <person name="Briginshaw L."/>
            <person name="Caballero-Perez J."/>
            <person name="Catarino B."/>
            <person name="Chen F."/>
            <person name="Chiyoda S."/>
            <person name="Chovatia M."/>
            <person name="Davies K.M."/>
            <person name="Delmans M."/>
            <person name="Demura T."/>
            <person name="Dierschke T."/>
            <person name="Dolan L."/>
            <person name="Dorantes-Acosta A.E."/>
            <person name="Eklund D.M."/>
            <person name="Florent S.N."/>
            <person name="Flores-Sandoval E."/>
            <person name="Fujiyama A."/>
            <person name="Fukuzawa H."/>
            <person name="Galik B."/>
            <person name="Grimanelli D."/>
            <person name="Grimwood J."/>
            <person name="Grossniklaus U."/>
            <person name="Hamada T."/>
            <person name="Haseloff J."/>
            <person name="Hetherington A.J."/>
            <person name="Higo A."/>
            <person name="Hirakawa Y."/>
            <person name="Hundley H.N."/>
            <person name="Ikeda Y."/>
            <person name="Inoue K."/>
            <person name="Inoue S.I."/>
            <person name="Ishida S."/>
            <person name="Jia Q."/>
            <person name="Kakita M."/>
            <person name="Kanazawa T."/>
            <person name="Kawai Y."/>
            <person name="Kawashima T."/>
            <person name="Kennedy M."/>
            <person name="Kinose K."/>
            <person name="Kinoshita T."/>
            <person name="Kohara Y."/>
            <person name="Koide E."/>
            <person name="Komatsu K."/>
            <person name="Kopischke S."/>
            <person name="Kubo M."/>
            <person name="Kyozuka J."/>
            <person name="Lagercrantz U."/>
            <person name="Lin S.S."/>
            <person name="Lindquist E."/>
            <person name="Lipzen A.M."/>
            <person name="Lu C.W."/>
            <person name="De Luna E."/>
            <person name="Martienssen R.A."/>
            <person name="Minamino N."/>
            <person name="Mizutani M."/>
            <person name="Mizutani M."/>
            <person name="Mochizuki N."/>
            <person name="Monte I."/>
            <person name="Mosher R."/>
            <person name="Nagasaki H."/>
            <person name="Nakagami H."/>
            <person name="Naramoto S."/>
            <person name="Nishitani K."/>
            <person name="Ohtani M."/>
            <person name="Okamoto T."/>
            <person name="Okumura M."/>
            <person name="Phillips J."/>
            <person name="Pollak B."/>
            <person name="Reinders A."/>
            <person name="Rovekamp M."/>
            <person name="Sano R."/>
            <person name="Sawa S."/>
            <person name="Schmid M.W."/>
            <person name="Shirakawa M."/>
            <person name="Solano R."/>
            <person name="Spunde A."/>
            <person name="Suetsugu N."/>
            <person name="Sugano S."/>
            <person name="Sugiyama A."/>
            <person name="Sun R."/>
            <person name="Suzuki Y."/>
            <person name="Takenaka M."/>
            <person name="Takezawa D."/>
            <person name="Tomogane H."/>
            <person name="Tsuzuki M."/>
            <person name="Ueda T."/>
            <person name="Umeda M."/>
            <person name="Ward J.M."/>
            <person name="Watanabe Y."/>
            <person name="Yazaki K."/>
            <person name="Yokoyama R."/>
            <person name="Yoshitake Y."/>
            <person name="Yotsui I."/>
            <person name="Zachgo S."/>
            <person name="Schmutz J."/>
        </authorList>
    </citation>
    <scope>NUCLEOTIDE SEQUENCE [LARGE SCALE GENOMIC DNA]</scope>
    <source>
        <strain evidence="2">Tak-1</strain>
    </source>
</reference>
<protein>
    <submittedName>
        <fullName evidence="1">Uncharacterized protein</fullName>
    </submittedName>
</protein>
<evidence type="ECO:0000313" key="1">
    <source>
        <dbReference type="EMBL" id="PTQ38684.1"/>
    </source>
</evidence>
<evidence type="ECO:0000313" key="2">
    <source>
        <dbReference type="Proteomes" id="UP000244005"/>
    </source>
</evidence>
<gene>
    <name evidence="1" type="ORF">MARPO_0050s0127</name>
</gene>
<sequence>MIHGTHDMQMTEVPGGFHDPPPHLHLAMVSLPKRSWKAGVIARQGCNVNQQNSQQSCLDILCFRFTNFFPWSTLVPHMLHMWIPHSVFGCVTCTEFHFSMSSDMNLGQMLGSQ</sequence>
<dbReference type="Proteomes" id="UP000244005">
    <property type="component" value="Unassembled WGS sequence"/>
</dbReference>
<dbReference type="AlphaFoldDB" id="A0A2R6WXW7"/>
<keyword evidence="2" id="KW-1185">Reference proteome</keyword>
<dbReference type="Gramene" id="Mp3g13350.1">
    <property type="protein sequence ID" value="Mp3g13350.1.cds1"/>
    <property type="gene ID" value="Mp3g13350"/>
</dbReference>